<protein>
    <submittedName>
        <fullName evidence="1">10710_t:CDS:1</fullName>
    </submittedName>
</protein>
<proteinExistence type="predicted"/>
<dbReference type="EMBL" id="CAJVPQ010028088">
    <property type="protein sequence ID" value="CAG8772358.1"/>
    <property type="molecule type" value="Genomic_DNA"/>
</dbReference>
<gene>
    <name evidence="1" type="ORF">FCALED_LOCUS17612</name>
</gene>
<evidence type="ECO:0000313" key="2">
    <source>
        <dbReference type="Proteomes" id="UP000789570"/>
    </source>
</evidence>
<accession>A0A9N9JAH4</accession>
<reference evidence="1" key="1">
    <citation type="submission" date="2021-06" db="EMBL/GenBank/DDBJ databases">
        <authorList>
            <person name="Kallberg Y."/>
            <person name="Tangrot J."/>
            <person name="Rosling A."/>
        </authorList>
    </citation>
    <scope>NUCLEOTIDE SEQUENCE</scope>
    <source>
        <strain evidence="1">UK204</strain>
    </source>
</reference>
<name>A0A9N9JAH4_9GLOM</name>
<feature type="non-terminal residue" evidence="1">
    <location>
        <position position="1"/>
    </location>
</feature>
<dbReference type="Proteomes" id="UP000789570">
    <property type="component" value="Unassembled WGS sequence"/>
</dbReference>
<dbReference type="AlphaFoldDB" id="A0A9N9JAH4"/>
<organism evidence="1 2">
    <name type="scientific">Funneliformis caledonium</name>
    <dbReference type="NCBI Taxonomy" id="1117310"/>
    <lineage>
        <taxon>Eukaryota</taxon>
        <taxon>Fungi</taxon>
        <taxon>Fungi incertae sedis</taxon>
        <taxon>Mucoromycota</taxon>
        <taxon>Glomeromycotina</taxon>
        <taxon>Glomeromycetes</taxon>
        <taxon>Glomerales</taxon>
        <taxon>Glomeraceae</taxon>
        <taxon>Funneliformis</taxon>
    </lineage>
</organism>
<sequence length="44" mass="4923">NNLKSRKREFSDINDVDGIYGIVTLGDKWLFIVYTSDGLIASTS</sequence>
<comment type="caution">
    <text evidence="1">The sequence shown here is derived from an EMBL/GenBank/DDBJ whole genome shotgun (WGS) entry which is preliminary data.</text>
</comment>
<evidence type="ECO:0000313" key="1">
    <source>
        <dbReference type="EMBL" id="CAG8772358.1"/>
    </source>
</evidence>
<keyword evidence="2" id="KW-1185">Reference proteome</keyword>